<evidence type="ECO:0000256" key="7">
    <source>
        <dbReference type="ARBA" id="ARBA00023010"/>
    </source>
</evidence>
<dbReference type="EMBL" id="QOCW01000030">
    <property type="protein sequence ID" value="RBW67740.1"/>
    <property type="molecule type" value="Genomic_DNA"/>
</dbReference>
<dbReference type="Proteomes" id="UP000253314">
    <property type="component" value="Unassembled WGS sequence"/>
</dbReference>
<dbReference type="HAMAP" id="MF_00422">
    <property type="entry name" value="SecE"/>
    <property type="match status" value="1"/>
</dbReference>
<dbReference type="PANTHER" id="PTHR33910:SF1">
    <property type="entry name" value="PROTEIN TRANSLOCASE SUBUNIT SECE"/>
    <property type="match status" value="1"/>
</dbReference>
<keyword evidence="3 9" id="KW-1003">Cell membrane</keyword>
<keyword evidence="8 9" id="KW-0472">Membrane</keyword>
<evidence type="ECO:0000256" key="3">
    <source>
        <dbReference type="ARBA" id="ARBA00022475"/>
    </source>
</evidence>
<accession>A0A366XN15</accession>
<name>A0A366XN15_9BACI</name>
<keyword evidence="7 9" id="KW-0811">Translocation</keyword>
<evidence type="ECO:0000256" key="1">
    <source>
        <dbReference type="ARBA" id="ARBA00004370"/>
    </source>
</evidence>
<evidence type="ECO:0000256" key="8">
    <source>
        <dbReference type="ARBA" id="ARBA00023136"/>
    </source>
</evidence>
<keyword evidence="2 9" id="KW-0813">Transport</keyword>
<evidence type="ECO:0000256" key="4">
    <source>
        <dbReference type="ARBA" id="ARBA00022692"/>
    </source>
</evidence>
<sequence>MESMSKNPGKFLSDVTTELKRVSWPTKKQLVRYTLTVIATVAFVAIFFAVVDLGITALLDLILG</sequence>
<evidence type="ECO:0000256" key="2">
    <source>
        <dbReference type="ARBA" id="ARBA00022448"/>
    </source>
</evidence>
<reference evidence="10 11" key="1">
    <citation type="submission" date="2018-07" db="EMBL/GenBank/DDBJ databases">
        <title>Lottiidibacillus patelloidae gen. nov., sp. nov., isolated from the intestinal tract of a marine limpet and the reclassification of B. taeanensis BH030017T, B. algicola KMM 3737T and B. hwajinpoensis SW-72T as genus Lottiidibacillus.</title>
        <authorList>
            <person name="Liu R."/>
            <person name="Huang Z."/>
        </authorList>
    </citation>
    <scope>NUCLEOTIDE SEQUENCE [LARGE SCALE GENOMIC DNA]</scope>
    <source>
        <strain evidence="10 11">BH030017</strain>
    </source>
</reference>
<dbReference type="RefSeq" id="WP_113808020.1">
    <property type="nucleotide sequence ID" value="NZ_QOCW01000030.1"/>
</dbReference>
<organism evidence="10 11">
    <name type="scientific">Bacillus taeanensis</name>
    <dbReference type="NCBI Taxonomy" id="273032"/>
    <lineage>
        <taxon>Bacteria</taxon>
        <taxon>Bacillati</taxon>
        <taxon>Bacillota</taxon>
        <taxon>Bacilli</taxon>
        <taxon>Bacillales</taxon>
        <taxon>Bacillaceae</taxon>
        <taxon>Bacillus</taxon>
    </lineage>
</organism>
<dbReference type="InterPro" id="IPR001901">
    <property type="entry name" value="Translocase_SecE/Sec61-g"/>
</dbReference>
<dbReference type="InterPro" id="IPR005807">
    <property type="entry name" value="SecE_bac"/>
</dbReference>
<comment type="subunit">
    <text evidence="9">Component of the Sec protein translocase complex. Heterotrimer consisting of SecY, SecE and SecG subunits. The heterotrimers can form oligomers, although 1 heterotrimer is thought to be able to translocate proteins. Interacts with the ribosome. Interacts with SecDF, and other proteins may be involved. Interacts with SecA.</text>
</comment>
<dbReference type="GO" id="GO:0043952">
    <property type="term" value="P:protein transport by the Sec complex"/>
    <property type="evidence" value="ECO:0007669"/>
    <property type="project" value="UniProtKB-UniRule"/>
</dbReference>
<evidence type="ECO:0000256" key="5">
    <source>
        <dbReference type="ARBA" id="ARBA00022927"/>
    </source>
</evidence>
<comment type="similarity">
    <text evidence="9">Belongs to the SecE/SEC61-gamma family.</text>
</comment>
<keyword evidence="4 9" id="KW-0812">Transmembrane</keyword>
<dbReference type="InterPro" id="IPR038379">
    <property type="entry name" value="SecE_sf"/>
</dbReference>
<dbReference type="GO" id="GO:0009306">
    <property type="term" value="P:protein secretion"/>
    <property type="evidence" value="ECO:0007669"/>
    <property type="project" value="UniProtKB-UniRule"/>
</dbReference>
<comment type="caution">
    <text evidence="10">The sequence shown here is derived from an EMBL/GenBank/DDBJ whole genome shotgun (WGS) entry which is preliminary data.</text>
</comment>
<dbReference type="GO" id="GO:0008320">
    <property type="term" value="F:protein transmembrane transporter activity"/>
    <property type="evidence" value="ECO:0007669"/>
    <property type="project" value="UniProtKB-UniRule"/>
</dbReference>
<evidence type="ECO:0000313" key="11">
    <source>
        <dbReference type="Proteomes" id="UP000253314"/>
    </source>
</evidence>
<feature type="transmembrane region" description="Helical" evidence="9">
    <location>
        <begin position="30"/>
        <end position="51"/>
    </location>
</feature>
<dbReference type="AlphaFoldDB" id="A0A366XN15"/>
<keyword evidence="5 9" id="KW-0653">Protein transport</keyword>
<keyword evidence="6 9" id="KW-1133">Transmembrane helix</keyword>
<dbReference type="PROSITE" id="PS01067">
    <property type="entry name" value="SECE_SEC61G"/>
    <property type="match status" value="1"/>
</dbReference>
<dbReference type="Gene3D" id="1.20.5.1030">
    <property type="entry name" value="Preprotein translocase secy subunit"/>
    <property type="match status" value="1"/>
</dbReference>
<protein>
    <recommendedName>
        <fullName evidence="9">Protein translocase subunit SecE</fullName>
    </recommendedName>
</protein>
<evidence type="ECO:0000256" key="9">
    <source>
        <dbReference type="HAMAP-Rule" id="MF_00422"/>
    </source>
</evidence>
<dbReference type="Pfam" id="PF00584">
    <property type="entry name" value="SecE"/>
    <property type="match status" value="1"/>
</dbReference>
<keyword evidence="11" id="KW-1185">Reference proteome</keyword>
<evidence type="ECO:0000313" key="10">
    <source>
        <dbReference type="EMBL" id="RBW67740.1"/>
    </source>
</evidence>
<dbReference type="PANTHER" id="PTHR33910">
    <property type="entry name" value="PROTEIN TRANSLOCASE SUBUNIT SECE"/>
    <property type="match status" value="1"/>
</dbReference>
<comment type="subcellular location">
    <subcellularLocation>
        <location evidence="9">Cell membrane</location>
        <topology evidence="9">Single-pass membrane protein</topology>
    </subcellularLocation>
    <subcellularLocation>
        <location evidence="1">Membrane</location>
    </subcellularLocation>
</comment>
<evidence type="ECO:0000256" key="6">
    <source>
        <dbReference type="ARBA" id="ARBA00022989"/>
    </source>
</evidence>
<dbReference type="GO" id="GO:0065002">
    <property type="term" value="P:intracellular protein transmembrane transport"/>
    <property type="evidence" value="ECO:0007669"/>
    <property type="project" value="UniProtKB-UniRule"/>
</dbReference>
<gene>
    <name evidence="9" type="primary">secE</name>
    <name evidence="10" type="ORF">DS031_20295</name>
</gene>
<comment type="function">
    <text evidence="9">Essential subunit of the Sec protein translocation channel SecYEG. Clamps together the 2 halves of SecY. May contact the channel plug during translocation.</text>
</comment>
<dbReference type="NCBIfam" id="TIGR00964">
    <property type="entry name" value="secE_bact"/>
    <property type="match status" value="1"/>
</dbReference>
<dbReference type="OrthoDB" id="9813233at2"/>
<dbReference type="GO" id="GO:0005886">
    <property type="term" value="C:plasma membrane"/>
    <property type="evidence" value="ECO:0007669"/>
    <property type="project" value="UniProtKB-SubCell"/>
</dbReference>
<proteinExistence type="inferred from homology"/>
<dbReference type="GO" id="GO:0006605">
    <property type="term" value="P:protein targeting"/>
    <property type="evidence" value="ECO:0007669"/>
    <property type="project" value="UniProtKB-UniRule"/>
</dbReference>